<protein>
    <submittedName>
        <fullName evidence="2">Uncharacterized protein</fullName>
    </submittedName>
</protein>
<feature type="compositionally biased region" description="Basic residues" evidence="1">
    <location>
        <begin position="29"/>
        <end position="38"/>
    </location>
</feature>
<evidence type="ECO:0000313" key="2">
    <source>
        <dbReference type="EMBL" id="ACY66597.1"/>
    </source>
</evidence>
<dbReference type="EMBL" id="FJ774877">
    <property type="protein sequence ID" value="ACY66597.1"/>
    <property type="molecule type" value="mRNA"/>
</dbReference>
<reference evidence="2" key="1">
    <citation type="submission" date="2009-02" db="EMBL/GenBank/DDBJ databases">
        <title>Construction of SSH cDNA library from hemocytes of Scylla paramamosain LPS-challenged.</title>
        <authorList>
            <person name="Wang K.J."/>
            <person name="Chen F.Y."/>
            <person name="Bo J."/>
            <person name="Ren H.L."/>
        </authorList>
    </citation>
    <scope>NUCLEOTIDE SEQUENCE</scope>
</reference>
<feature type="non-terminal residue" evidence="2">
    <location>
        <position position="1"/>
    </location>
</feature>
<dbReference type="AlphaFoldDB" id="D2DT37"/>
<evidence type="ECO:0000256" key="1">
    <source>
        <dbReference type="SAM" id="MobiDB-lite"/>
    </source>
</evidence>
<organism evidence="2">
    <name type="scientific">Scylla paramamosain</name>
    <name type="common">Mud crab</name>
    <dbReference type="NCBI Taxonomy" id="85552"/>
    <lineage>
        <taxon>Eukaryota</taxon>
        <taxon>Metazoa</taxon>
        <taxon>Ecdysozoa</taxon>
        <taxon>Arthropoda</taxon>
        <taxon>Crustacea</taxon>
        <taxon>Multicrustacea</taxon>
        <taxon>Malacostraca</taxon>
        <taxon>Eumalacostraca</taxon>
        <taxon>Eucarida</taxon>
        <taxon>Decapoda</taxon>
        <taxon>Pleocyemata</taxon>
        <taxon>Brachyura</taxon>
        <taxon>Eubrachyura</taxon>
        <taxon>Portunoidea</taxon>
        <taxon>Portunidae</taxon>
        <taxon>Portuninae</taxon>
        <taxon>Scylla</taxon>
    </lineage>
</organism>
<sequence>YRHGGLTPGGQASGAGKGRCSCASSNGRTRGKMNPKGT</sequence>
<name>D2DT37_SCYPA</name>
<feature type="region of interest" description="Disordered" evidence="1">
    <location>
        <begin position="1"/>
        <end position="38"/>
    </location>
</feature>
<feature type="compositionally biased region" description="Gly residues" evidence="1">
    <location>
        <begin position="1"/>
        <end position="17"/>
    </location>
</feature>
<accession>D2DT37</accession>
<proteinExistence type="evidence at transcript level"/>